<dbReference type="Pfam" id="PF04831">
    <property type="entry name" value="POPDC1-3"/>
    <property type="match status" value="1"/>
</dbReference>
<dbReference type="CDD" id="cd00038">
    <property type="entry name" value="CAP_ED"/>
    <property type="match status" value="1"/>
</dbReference>
<feature type="region of interest" description="Disordered" evidence="1">
    <location>
        <begin position="368"/>
        <end position="425"/>
    </location>
</feature>
<evidence type="ECO:0000259" key="2">
    <source>
        <dbReference type="Pfam" id="PF04831"/>
    </source>
</evidence>
<dbReference type="GO" id="GO:0016592">
    <property type="term" value="C:mediator complex"/>
    <property type="evidence" value="ECO:0007669"/>
    <property type="project" value="TreeGrafter"/>
</dbReference>
<feature type="region of interest" description="Disordered" evidence="1">
    <location>
        <begin position="91"/>
        <end position="110"/>
    </location>
</feature>
<sequence>MASVEPAEHPDNLVSSGQPCSPNQSSALPTKDTCDRPVCMERANSNAGTTAHAGFPQTADPLDSPSSEALRETPRTFGRRRRSIRVPYNAAEVSSGGSLPPDREEGGVKQVQTSNVIVGRRRGRAARSCLKAAAAWLEAVLPQVSSADASRYSAVAAVAMLARGGRVGRSAFPSCAASAPDAAQKEAGSWQRPCEGFQGGKTAPLQIQRPEASDGVAEANHAPATAVTADPAAEARDALQCAAAPPSIGRRQRNRSSVGHLGPPGTPDVASGGAMDFQFPILFNKAIKRLLKPLFRRTGQPRRQACSRAASASTPAPAAAPTAGAGAVAVGGARNVQRPRLPPRVLLRSWRPLSKAQSILGPRQIMHARQQQMQTGQRQLLQEGSVVSEQQRGAGTTQQFQQPVPQPQQQQQQQQHEEREAGPAADLATTQEQENAVGRRALDEGALPTDHAAGQPAAAVISGAAEGFESKGGREGEDAPKDTMPSRADAAAPDVVHEQRGEVQQLQQQAKEVPQKETAARPSPAEPTMPLKKAVGRGSTRGGPARRPLPICFVRQRISTLYRQLCSLLAPHCTTISEWTYRNGNVVVTAGSLLSLTATLMADMRLLRTFNLLAGFCYFSYNWSRRPRLTDAALWNVVFLVLNTVMLWRVHTEHREVSFSSDELDIFQRYFLPAGMSPRQFRRLLRQGSWRTFPQGYVLQQEDSSCETLCFVARGAVEISQGGEVVDTYRGGETGAVLGVEPFLSYVADLRRLSAKRVKHTTASSPETLASHADESPEGLQRHQQTVPAFAVGKEHQQATSTDQKQQRQQQQQQPSRTKEGGERTYNAHLMENAERGAATNSKAVTNAGQDADASKQQHQIPREKPSQTSPTPSLECPRQGVSTRALLSADAGSDGTSNGGQESVSGTSLVAAAAEAAATAAAAVRTAAATALLTETPQTTEAHLPARASAKASTATALVQGGVSSAAEGARHVAEAAAAAASAAVAAAADAASLTEASQCRRAGMERGIQRQQPLRERYSSFKGEPDDADGPREEETVTAPSTATCITETTVFCLDLKELAAFVLREPGNLGFPVVQGLTTLLVNRSRAQAARLAILSYDAFLAGVFADGVVQTGERKMLEEFRRKRAISQAQHEQALARLGWTPEEFERGSQASTGVLSRMAFGLGSFLRGSPEPHGTTDGSLQQLHQGNTSGRAHKDGDAFHSVLPPLLEDWELVEDERAVPPQPAPGDRLSTTGSTNTAETHSSKDCFGDAVSYAFEAEAASFH</sequence>
<evidence type="ECO:0000256" key="1">
    <source>
        <dbReference type="SAM" id="MobiDB-lite"/>
    </source>
</evidence>
<proteinExistence type="predicted"/>
<feature type="region of interest" description="Disordered" evidence="1">
    <location>
        <begin position="1222"/>
        <end position="1248"/>
    </location>
</feature>
<feature type="compositionally biased region" description="Low complexity" evidence="1">
    <location>
        <begin position="302"/>
        <end position="322"/>
    </location>
</feature>
<reference evidence="3" key="2">
    <citation type="submission" date="2013-10" db="EMBL/GenBank/DDBJ databases">
        <authorList>
            <person name="Aslett M."/>
        </authorList>
    </citation>
    <scope>NUCLEOTIDE SEQUENCE</scope>
    <source>
        <strain evidence="3">Houghton</strain>
    </source>
</reference>
<feature type="region of interest" description="Disordered" evidence="1">
    <location>
        <begin position="758"/>
        <end position="823"/>
    </location>
</feature>
<feature type="region of interest" description="Disordered" evidence="1">
    <location>
        <begin position="298"/>
        <end position="322"/>
    </location>
</feature>
<dbReference type="RefSeq" id="XP_013247956.1">
    <property type="nucleotide sequence ID" value="XM_013392502.1"/>
</dbReference>
<gene>
    <name evidence="3" type="ORF">EAH_00006420</name>
</gene>
<dbReference type="GeneID" id="25268712"/>
<feature type="compositionally biased region" description="Low complexity" evidence="1">
    <location>
        <begin position="369"/>
        <end position="382"/>
    </location>
</feature>
<dbReference type="SUPFAM" id="SSF51206">
    <property type="entry name" value="cAMP-binding domain-like"/>
    <property type="match status" value="1"/>
</dbReference>
<dbReference type="InterPro" id="IPR000595">
    <property type="entry name" value="cNMP-bd_dom"/>
</dbReference>
<feature type="region of interest" description="Disordered" evidence="1">
    <location>
        <begin position="243"/>
        <end position="266"/>
    </location>
</feature>
<feature type="compositionally biased region" description="Polar residues" evidence="1">
    <location>
        <begin position="13"/>
        <end position="28"/>
    </location>
</feature>
<accession>U6GT70</accession>
<feature type="compositionally biased region" description="Polar residues" evidence="1">
    <location>
        <begin position="1234"/>
        <end position="1245"/>
    </location>
</feature>
<dbReference type="AlphaFoldDB" id="U6GT70"/>
<dbReference type="Gene3D" id="2.60.120.10">
    <property type="entry name" value="Jelly Rolls"/>
    <property type="match status" value="1"/>
</dbReference>
<feature type="domain" description="POPDC1-3" evidence="2">
    <location>
        <begin position="598"/>
        <end position="691"/>
    </location>
</feature>
<evidence type="ECO:0000313" key="4">
    <source>
        <dbReference type="Proteomes" id="UP000018050"/>
    </source>
</evidence>
<feature type="region of interest" description="Disordered" evidence="1">
    <location>
        <begin position="468"/>
        <end position="543"/>
    </location>
</feature>
<dbReference type="VEuPathDB" id="ToxoDB:EAH_00006420"/>
<dbReference type="Proteomes" id="UP000018050">
    <property type="component" value="Unassembled WGS sequence"/>
</dbReference>
<dbReference type="OrthoDB" id="347381at2759"/>
<name>U6GT70_EIMAC</name>
<dbReference type="PANTHER" id="PTHR46007">
    <property type="entry name" value="MEDIATOR OF RNA POLYMERASE II TRANSCRIPTION SUBUNIT 12"/>
    <property type="match status" value="1"/>
</dbReference>
<protein>
    <recommendedName>
        <fullName evidence="2">POPDC1-3 domain-containing protein</fullName>
    </recommendedName>
</protein>
<keyword evidence="4" id="KW-1185">Reference proteome</keyword>
<dbReference type="InterPro" id="IPR018490">
    <property type="entry name" value="cNMP-bd_dom_sf"/>
</dbReference>
<dbReference type="InterPro" id="IPR051647">
    <property type="entry name" value="Mediator_comp_sub12"/>
</dbReference>
<feature type="compositionally biased region" description="Basic and acidic residues" evidence="1">
    <location>
        <begin position="1"/>
        <end position="11"/>
    </location>
</feature>
<evidence type="ECO:0000313" key="3">
    <source>
        <dbReference type="EMBL" id="CDI82757.1"/>
    </source>
</evidence>
<reference evidence="3" key="1">
    <citation type="submission" date="2013-10" db="EMBL/GenBank/DDBJ databases">
        <title>Genomic analysis of the causative agents of coccidiosis in chickens.</title>
        <authorList>
            <person name="Reid A.J."/>
            <person name="Blake D."/>
            <person name="Billington K."/>
            <person name="Browne H."/>
            <person name="Dunn M."/>
            <person name="Hung S."/>
            <person name="Kawahara F."/>
            <person name="Miranda-Saavedra D."/>
            <person name="Mourier T."/>
            <person name="Nagra H."/>
            <person name="Otto T.D."/>
            <person name="Rawlings N."/>
            <person name="Sanchez A."/>
            <person name="Sanders M."/>
            <person name="Subramaniam C."/>
            <person name="Tay Y."/>
            <person name="Dear P."/>
            <person name="Doerig C."/>
            <person name="Gruber A."/>
            <person name="Parkinson J."/>
            <person name="Shirley M."/>
            <person name="Wan K.L."/>
            <person name="Berriman M."/>
            <person name="Tomley F."/>
            <person name="Pain A."/>
        </authorList>
    </citation>
    <scope>NUCLEOTIDE SEQUENCE</scope>
    <source>
        <strain evidence="3">Houghton</strain>
    </source>
</reference>
<dbReference type="GO" id="GO:0003713">
    <property type="term" value="F:transcription coactivator activity"/>
    <property type="evidence" value="ECO:0007669"/>
    <property type="project" value="TreeGrafter"/>
</dbReference>
<feature type="compositionally biased region" description="Low complexity" evidence="1">
    <location>
        <begin position="398"/>
        <end position="414"/>
    </location>
</feature>
<dbReference type="InterPro" id="IPR014710">
    <property type="entry name" value="RmlC-like_jellyroll"/>
</dbReference>
<feature type="region of interest" description="Disordered" evidence="1">
    <location>
        <begin position="843"/>
        <end position="881"/>
    </location>
</feature>
<feature type="region of interest" description="Disordered" evidence="1">
    <location>
        <begin position="1171"/>
        <end position="1203"/>
    </location>
</feature>
<dbReference type="GO" id="GO:0045944">
    <property type="term" value="P:positive regulation of transcription by RNA polymerase II"/>
    <property type="evidence" value="ECO:0007669"/>
    <property type="project" value="TreeGrafter"/>
</dbReference>
<dbReference type="InterPro" id="IPR055272">
    <property type="entry name" value="POPDC1-3_dom"/>
</dbReference>
<feature type="compositionally biased region" description="Polar residues" evidence="1">
    <location>
        <begin position="385"/>
        <end position="397"/>
    </location>
</feature>
<feature type="compositionally biased region" description="Basic and acidic residues" evidence="1">
    <location>
        <begin position="853"/>
        <end position="866"/>
    </location>
</feature>
<dbReference type="PANTHER" id="PTHR46007:SF8">
    <property type="entry name" value="C2H2-TYPE DOMAIN-CONTAINING PROTEIN"/>
    <property type="match status" value="1"/>
</dbReference>
<feature type="compositionally biased region" description="Basic and acidic residues" evidence="1">
    <location>
        <begin position="1004"/>
        <end position="1037"/>
    </location>
</feature>
<feature type="compositionally biased region" description="Low complexity" evidence="1">
    <location>
        <begin position="798"/>
        <end position="814"/>
    </location>
</feature>
<feature type="compositionally biased region" description="Polar residues" evidence="1">
    <location>
        <begin position="843"/>
        <end position="852"/>
    </location>
</feature>
<feature type="region of interest" description="Disordered" evidence="1">
    <location>
        <begin position="1"/>
        <end position="83"/>
    </location>
</feature>
<organism evidence="3 4">
    <name type="scientific">Eimeria acervulina</name>
    <name type="common">Coccidian parasite</name>
    <dbReference type="NCBI Taxonomy" id="5801"/>
    <lineage>
        <taxon>Eukaryota</taxon>
        <taxon>Sar</taxon>
        <taxon>Alveolata</taxon>
        <taxon>Apicomplexa</taxon>
        <taxon>Conoidasida</taxon>
        <taxon>Coccidia</taxon>
        <taxon>Eucoccidiorida</taxon>
        <taxon>Eimeriorina</taxon>
        <taxon>Eimeriidae</taxon>
        <taxon>Eimeria</taxon>
    </lineage>
</organism>
<dbReference type="EMBL" id="HG672741">
    <property type="protein sequence ID" value="CDI82757.1"/>
    <property type="molecule type" value="Genomic_DNA"/>
</dbReference>
<feature type="region of interest" description="Disordered" evidence="1">
    <location>
        <begin position="1004"/>
        <end position="1041"/>
    </location>
</feature>
<feature type="compositionally biased region" description="Polar residues" evidence="1">
    <location>
        <begin position="1181"/>
        <end position="1195"/>
    </location>
</feature>
<feature type="compositionally biased region" description="Basic and acidic residues" evidence="1">
    <location>
        <begin position="468"/>
        <end position="481"/>
    </location>
</feature>
<dbReference type="OMA" id="HTEHREV"/>